<comment type="caution">
    <text evidence="1">The sequence shown here is derived from an EMBL/GenBank/DDBJ whole genome shotgun (WGS) entry which is preliminary data.</text>
</comment>
<protein>
    <submittedName>
        <fullName evidence="1">Uncharacterized protein</fullName>
    </submittedName>
</protein>
<organism evidence="1 2">
    <name type="scientific">Eumeta variegata</name>
    <name type="common">Bagworm moth</name>
    <name type="synonym">Eumeta japonica</name>
    <dbReference type="NCBI Taxonomy" id="151549"/>
    <lineage>
        <taxon>Eukaryota</taxon>
        <taxon>Metazoa</taxon>
        <taxon>Ecdysozoa</taxon>
        <taxon>Arthropoda</taxon>
        <taxon>Hexapoda</taxon>
        <taxon>Insecta</taxon>
        <taxon>Pterygota</taxon>
        <taxon>Neoptera</taxon>
        <taxon>Endopterygota</taxon>
        <taxon>Lepidoptera</taxon>
        <taxon>Glossata</taxon>
        <taxon>Ditrysia</taxon>
        <taxon>Tineoidea</taxon>
        <taxon>Psychidae</taxon>
        <taxon>Oiketicinae</taxon>
        <taxon>Eumeta</taxon>
    </lineage>
</organism>
<gene>
    <name evidence="1" type="ORF">EVAR_69661_1</name>
</gene>
<dbReference type="InterPro" id="IPR029030">
    <property type="entry name" value="Caspase-like_dom_sf"/>
</dbReference>
<keyword evidence="2" id="KW-1185">Reference proteome</keyword>
<dbReference type="Proteomes" id="UP000299102">
    <property type="component" value="Unassembled WGS sequence"/>
</dbReference>
<proteinExistence type="predicted"/>
<accession>A0A4C1ZT21</accession>
<dbReference type="EMBL" id="BGZK01002029">
    <property type="protein sequence ID" value="GBP89777.1"/>
    <property type="molecule type" value="Genomic_DNA"/>
</dbReference>
<evidence type="ECO:0000313" key="2">
    <source>
        <dbReference type="Proteomes" id="UP000299102"/>
    </source>
</evidence>
<name>A0A4C1ZT21_EUMVA</name>
<dbReference type="AlphaFoldDB" id="A0A4C1ZT21"/>
<reference evidence="1 2" key="1">
    <citation type="journal article" date="2019" name="Commun. Biol.">
        <title>The bagworm genome reveals a unique fibroin gene that provides high tensile strength.</title>
        <authorList>
            <person name="Kono N."/>
            <person name="Nakamura H."/>
            <person name="Ohtoshi R."/>
            <person name="Tomita M."/>
            <person name="Numata K."/>
            <person name="Arakawa K."/>
        </authorList>
    </citation>
    <scope>NUCLEOTIDE SEQUENCE [LARGE SCALE GENOMIC DNA]</scope>
</reference>
<evidence type="ECO:0000313" key="1">
    <source>
        <dbReference type="EMBL" id="GBP89777.1"/>
    </source>
</evidence>
<sequence length="212" mass="24064">MEKYIQTISRTPSNCEEKLDDEELYYLRDETLMPENDIIRCSKALTKKMVLIFNNEVFDNDEQPIEVAELDLTRYGCIFIVVLSRGYEGGGMAARDGYYHGSLDPRVCTRCGGDAASPALFVYTSPMRYAQHSPRAKGVGKEEKIPLWADHAPAHSRRVTALWVPFERHHGVGGHVKFTLRIGNFGGDSGRREKRTVSMIFKDLNKWGNPYS</sequence>
<dbReference type="SUPFAM" id="SSF52129">
    <property type="entry name" value="Caspase-like"/>
    <property type="match status" value="1"/>
</dbReference>